<dbReference type="InterPro" id="IPR005325">
    <property type="entry name" value="DUF308_memb"/>
</dbReference>
<dbReference type="HOGENOM" id="CLU_091585_4_0_11"/>
<dbReference type="STRING" id="1343740.M271_06070"/>
<dbReference type="InterPro" id="IPR052712">
    <property type="entry name" value="Acid_resist_chaperone_HdeD"/>
</dbReference>
<feature type="compositionally biased region" description="Basic and acidic residues" evidence="1">
    <location>
        <begin position="14"/>
        <end position="28"/>
    </location>
</feature>
<comment type="caution">
    <text evidence="3">The sequence shown here is derived from an EMBL/GenBank/DDBJ whole genome shotgun (WGS) entry which is preliminary data.</text>
</comment>
<feature type="transmembrane region" description="Helical" evidence="2">
    <location>
        <begin position="130"/>
        <end position="150"/>
    </location>
</feature>
<dbReference type="GO" id="GO:0005886">
    <property type="term" value="C:plasma membrane"/>
    <property type="evidence" value="ECO:0007669"/>
    <property type="project" value="TreeGrafter"/>
</dbReference>
<protein>
    <submittedName>
        <fullName evidence="3">Membrane protein</fullName>
    </submittedName>
</protein>
<dbReference type="PANTHER" id="PTHR34989:SF1">
    <property type="entry name" value="PROTEIN HDED"/>
    <property type="match status" value="1"/>
</dbReference>
<feature type="region of interest" description="Disordered" evidence="1">
    <location>
        <begin position="214"/>
        <end position="238"/>
    </location>
</feature>
<feature type="transmembrane region" description="Helical" evidence="2">
    <location>
        <begin position="162"/>
        <end position="180"/>
    </location>
</feature>
<feature type="transmembrane region" description="Helical" evidence="2">
    <location>
        <begin position="103"/>
        <end position="124"/>
    </location>
</feature>
<proteinExistence type="predicted"/>
<dbReference type="Pfam" id="PF03729">
    <property type="entry name" value="DUF308"/>
    <property type="match status" value="2"/>
</dbReference>
<evidence type="ECO:0000313" key="3">
    <source>
        <dbReference type="EMBL" id="RLV75031.1"/>
    </source>
</evidence>
<reference evidence="3 4" key="1">
    <citation type="journal article" date="2018" name="J. Biol. Chem.">
        <title>Discovery of the actinoplanic acid pathway in Streptomyces rapamycinicus reveals a genetically conserved synergism with rapamycin.</title>
        <authorList>
            <person name="Mrak P."/>
            <person name="Krastel P."/>
            <person name="Pivk Lukancic P."/>
            <person name="Tao J."/>
            <person name="Pistorius D."/>
            <person name="Moore C.M."/>
        </authorList>
    </citation>
    <scope>NUCLEOTIDE SEQUENCE [LARGE SCALE GENOMIC DNA]</scope>
    <source>
        <strain evidence="3 4">NRRL 5491</strain>
    </source>
</reference>
<keyword evidence="2" id="KW-0472">Membrane</keyword>
<evidence type="ECO:0000256" key="1">
    <source>
        <dbReference type="SAM" id="MobiDB-lite"/>
    </source>
</evidence>
<dbReference type="eggNOG" id="COG3247">
    <property type="taxonomic scope" value="Bacteria"/>
</dbReference>
<keyword evidence="2" id="KW-0812">Transmembrane</keyword>
<feature type="transmembrane region" description="Helical" evidence="2">
    <location>
        <begin position="71"/>
        <end position="91"/>
    </location>
</feature>
<organism evidence="3 4">
    <name type="scientific">Streptomyces rapamycinicus (strain ATCC 29253 / DSM 41530 / NRRL 5491 / AYB-994)</name>
    <name type="common">Streptomyces hygroscopicus (strain ATCC 29253)</name>
    <dbReference type="NCBI Taxonomy" id="1343740"/>
    <lineage>
        <taxon>Bacteria</taxon>
        <taxon>Bacillati</taxon>
        <taxon>Actinomycetota</taxon>
        <taxon>Actinomycetes</taxon>
        <taxon>Kitasatosporales</taxon>
        <taxon>Streptomycetaceae</taxon>
        <taxon>Streptomyces</taxon>
        <taxon>Streptomyces violaceusniger group</taxon>
    </lineage>
</organism>
<gene>
    <name evidence="3" type="ORF">D3C57_137435</name>
</gene>
<dbReference type="EMBL" id="QYCY01000002">
    <property type="protein sequence ID" value="RLV75031.1"/>
    <property type="molecule type" value="Genomic_DNA"/>
</dbReference>
<evidence type="ECO:0000256" key="2">
    <source>
        <dbReference type="SAM" id="Phobius"/>
    </source>
</evidence>
<feature type="region of interest" description="Disordered" evidence="1">
    <location>
        <begin position="1"/>
        <end position="32"/>
    </location>
</feature>
<name>A0A0A0NEH6_STRRN</name>
<evidence type="ECO:0000313" key="4">
    <source>
        <dbReference type="Proteomes" id="UP000281594"/>
    </source>
</evidence>
<accession>A0A0A0NEH6</accession>
<dbReference type="PANTHER" id="PTHR34989">
    <property type="entry name" value="PROTEIN HDED"/>
    <property type="match status" value="1"/>
</dbReference>
<keyword evidence="2" id="KW-1133">Transmembrane helix</keyword>
<feature type="transmembrane region" description="Helical" evidence="2">
    <location>
        <begin position="45"/>
        <end position="65"/>
    </location>
</feature>
<dbReference type="AlphaFoldDB" id="A0A0A0NEH6"/>
<dbReference type="KEGG" id="src:M271_06070"/>
<sequence>MTYSSDSPHGAGQPREEPYGRPGERPADEGNPYATMQNMLSNTTWQVMVTAGLVAIALGIMVLAWPGPSLVVIGVLFGAYLLISGIFQLAGAFGSHVPRTLRVLSFVTGALSVLLGLLCFRGPAQSILLLALWIGFAWLIRGVMMTAMAISGEGMPARGWQVFLGLLTILGGIILIVAPFGSITALTVVAGIWLLALGIIEIMHGIQLRTSLGGPGAPRAEHRGAHFPRFRSQPHPQA</sequence>
<dbReference type="Proteomes" id="UP000281594">
    <property type="component" value="Unassembled WGS sequence"/>
</dbReference>
<feature type="transmembrane region" description="Helical" evidence="2">
    <location>
        <begin position="186"/>
        <end position="203"/>
    </location>
</feature>
<dbReference type="RefSeq" id="WP_020866242.1">
    <property type="nucleotide sequence ID" value="NC_022785.1"/>
</dbReference>